<sequence>MVVVSGIGAERTFRELSSTARSRTGKRRKRHQMAARVEVPNSLSAARAWPVFAAACGGAC</sequence>
<reference evidence="2 3" key="1">
    <citation type="journal article" date="2018" name="Mol. Plant Microbe Interact.">
        <title>Taxonomically Different Co-Microsymbionts of a Relict Legume, Oxytropis popoviana, Have Complementary Sets of Symbiotic Genes and Together Increase the Efficiency of Plant Nodulation.</title>
        <authorList>
            <person name="Safronova V."/>
            <person name="Belimov A."/>
            <person name="Sazanova A."/>
            <person name="Chirak E."/>
            <person name="Verkhozina A."/>
            <person name="Kuznetsova I."/>
            <person name="Andronov E."/>
            <person name="Puhalsky J."/>
            <person name="Tikhonovich I."/>
        </authorList>
    </citation>
    <scope>NUCLEOTIDE SEQUENCE [LARGE SCALE GENOMIC DNA]</scope>
    <source>
        <strain evidence="2 3">Opo-235</strain>
    </source>
</reference>
<evidence type="ECO:0000313" key="3">
    <source>
        <dbReference type="Proteomes" id="UP000275436"/>
    </source>
</evidence>
<dbReference type="EMBL" id="QKOD01000005">
    <property type="protein sequence ID" value="RNJ43856.1"/>
    <property type="molecule type" value="Genomic_DNA"/>
</dbReference>
<accession>A0A3M9X838</accession>
<evidence type="ECO:0000256" key="1">
    <source>
        <dbReference type="SAM" id="MobiDB-lite"/>
    </source>
</evidence>
<organism evidence="2 3">
    <name type="scientific">Mesorhizobium japonicum</name>
    <dbReference type="NCBI Taxonomy" id="2066070"/>
    <lineage>
        <taxon>Bacteria</taxon>
        <taxon>Pseudomonadati</taxon>
        <taxon>Pseudomonadota</taxon>
        <taxon>Alphaproteobacteria</taxon>
        <taxon>Hyphomicrobiales</taxon>
        <taxon>Phyllobacteriaceae</taxon>
        <taxon>Mesorhizobium</taxon>
    </lineage>
</organism>
<protein>
    <submittedName>
        <fullName evidence="2">Uncharacterized protein</fullName>
    </submittedName>
</protein>
<feature type="region of interest" description="Disordered" evidence="1">
    <location>
        <begin position="16"/>
        <end position="36"/>
    </location>
</feature>
<dbReference type="Proteomes" id="UP000275436">
    <property type="component" value="Unassembled WGS sequence"/>
</dbReference>
<proteinExistence type="predicted"/>
<dbReference type="AlphaFoldDB" id="A0A3M9X838"/>
<gene>
    <name evidence="2" type="ORF">DNR46_19975</name>
</gene>
<feature type="compositionally biased region" description="Basic residues" evidence="1">
    <location>
        <begin position="23"/>
        <end position="33"/>
    </location>
</feature>
<name>A0A3M9X838_9HYPH</name>
<comment type="caution">
    <text evidence="2">The sequence shown here is derived from an EMBL/GenBank/DDBJ whole genome shotgun (WGS) entry which is preliminary data.</text>
</comment>
<evidence type="ECO:0000313" key="2">
    <source>
        <dbReference type="EMBL" id="RNJ43856.1"/>
    </source>
</evidence>